<dbReference type="Pfam" id="PF04502">
    <property type="entry name" value="Saf4_Yju2"/>
    <property type="match status" value="1"/>
</dbReference>
<evidence type="ECO:0000256" key="1">
    <source>
        <dbReference type="SAM" id="MobiDB-lite"/>
    </source>
</evidence>
<dbReference type="InterPro" id="IPR007590">
    <property type="entry name" value="Saf4/Yju2"/>
</dbReference>
<feature type="compositionally biased region" description="Basic and acidic residues" evidence="1">
    <location>
        <begin position="126"/>
        <end position="141"/>
    </location>
</feature>
<dbReference type="OrthoDB" id="674963at2759"/>
<accession>A0A7J7IHR9</accession>
<reference evidence="2 3" key="1">
    <citation type="journal article" date="2020" name="J. Phycol.">
        <title>Comparative genome analysis reveals Cyanidiococcus gen. nov., a new extremophilic red algal genus sister to Cyanidioschyzon (Cyanidioschyzonaceae, Rhodophyta).</title>
        <authorList>
            <person name="Liu S.-L."/>
            <person name="Chiang Y.-R."/>
            <person name="Yoon H.S."/>
            <person name="Fu H.-Y."/>
        </authorList>
    </citation>
    <scope>NUCLEOTIDE SEQUENCE [LARGE SCALE GENOMIC DNA]</scope>
    <source>
        <strain evidence="2 3">THAL066</strain>
    </source>
</reference>
<comment type="caution">
    <text evidence="2">The sequence shown here is derived from an EMBL/GenBank/DDBJ whole genome shotgun (WGS) entry which is preliminary data.</text>
</comment>
<sequence length="182" mass="20278">MPKASLRQKRLVLPLTLQCRQCQTYIQRGKKFTAKREQVRGERTTNQRIKFALRPRDDASRYGLESVEPPTSPPVRLVGALDDDGGGPANCTTDALDTLETAIAAFIDETETLGSAGALETSSGDARAHESTAEQRHERVNRPATTLSTEADHHLSFLDPFLVAVEPIFDEEPLWLPKRRRN</sequence>
<gene>
    <name evidence="2" type="ORF">F1559_001149</name>
</gene>
<evidence type="ECO:0000313" key="3">
    <source>
        <dbReference type="Proteomes" id="UP000530660"/>
    </source>
</evidence>
<dbReference type="GO" id="GO:0000398">
    <property type="term" value="P:mRNA splicing, via spliceosome"/>
    <property type="evidence" value="ECO:0007669"/>
    <property type="project" value="InterPro"/>
</dbReference>
<evidence type="ECO:0000313" key="2">
    <source>
        <dbReference type="EMBL" id="KAF6002656.1"/>
    </source>
</evidence>
<dbReference type="Proteomes" id="UP000530660">
    <property type="component" value="Unassembled WGS sequence"/>
</dbReference>
<protein>
    <submittedName>
        <fullName evidence="2">Uncharacterized protein</fullName>
    </submittedName>
</protein>
<feature type="region of interest" description="Disordered" evidence="1">
    <location>
        <begin position="117"/>
        <end position="143"/>
    </location>
</feature>
<name>A0A7J7IHR9_9RHOD</name>
<keyword evidence="3" id="KW-1185">Reference proteome</keyword>
<dbReference type="AlphaFoldDB" id="A0A7J7IHR9"/>
<dbReference type="EMBL" id="VWRR01000009">
    <property type="protein sequence ID" value="KAF6002656.1"/>
    <property type="molecule type" value="Genomic_DNA"/>
</dbReference>
<organism evidence="2 3">
    <name type="scientific">Cyanidiococcus yangmingshanensis</name>
    <dbReference type="NCBI Taxonomy" id="2690220"/>
    <lineage>
        <taxon>Eukaryota</taxon>
        <taxon>Rhodophyta</taxon>
        <taxon>Bangiophyceae</taxon>
        <taxon>Cyanidiales</taxon>
        <taxon>Cyanidiaceae</taxon>
        <taxon>Cyanidiococcus</taxon>
    </lineage>
</organism>
<proteinExistence type="predicted"/>